<dbReference type="Gene3D" id="1.20.5.1930">
    <property type="match status" value="1"/>
</dbReference>
<feature type="transmembrane region" description="Helical" evidence="9">
    <location>
        <begin position="54"/>
        <end position="72"/>
    </location>
</feature>
<keyword evidence="9" id="KW-1133">Transmembrane helix</keyword>
<dbReference type="EMBL" id="AP022870">
    <property type="protein sequence ID" value="BCB79084.1"/>
    <property type="molecule type" value="Genomic_DNA"/>
</dbReference>
<gene>
    <name evidence="12" type="ORF">Pflav_054940</name>
</gene>
<evidence type="ECO:0000256" key="8">
    <source>
        <dbReference type="ARBA" id="ARBA00023012"/>
    </source>
</evidence>
<dbReference type="InterPro" id="IPR011712">
    <property type="entry name" value="Sig_transdc_His_kin_sub3_dim/P"/>
</dbReference>
<reference evidence="12 13" key="1">
    <citation type="submission" date="2020-03" db="EMBL/GenBank/DDBJ databases">
        <title>Whole genome shotgun sequence of Phytohabitans flavus NBRC 107702.</title>
        <authorList>
            <person name="Komaki H."/>
            <person name="Tamura T."/>
        </authorList>
    </citation>
    <scope>NUCLEOTIDE SEQUENCE [LARGE SCALE GENOMIC DNA]</scope>
    <source>
        <strain evidence="12 13">NBRC 107702</strain>
    </source>
</reference>
<keyword evidence="4" id="KW-0808">Transferase</keyword>
<evidence type="ECO:0000256" key="4">
    <source>
        <dbReference type="ARBA" id="ARBA00022679"/>
    </source>
</evidence>
<feature type="transmembrane region" description="Helical" evidence="9">
    <location>
        <begin position="149"/>
        <end position="167"/>
    </location>
</feature>
<dbReference type="GO" id="GO:0046983">
    <property type="term" value="F:protein dimerization activity"/>
    <property type="evidence" value="ECO:0007669"/>
    <property type="project" value="InterPro"/>
</dbReference>
<feature type="transmembrane region" description="Helical" evidence="9">
    <location>
        <begin position="79"/>
        <end position="95"/>
    </location>
</feature>
<keyword evidence="9" id="KW-0472">Membrane</keyword>
<feature type="transmembrane region" description="Helical" evidence="9">
    <location>
        <begin position="101"/>
        <end position="116"/>
    </location>
</feature>
<feature type="transmembrane region" description="Helical" evidence="9">
    <location>
        <begin position="442"/>
        <end position="459"/>
    </location>
</feature>
<evidence type="ECO:0000256" key="1">
    <source>
        <dbReference type="ARBA" id="ARBA00000085"/>
    </source>
</evidence>
<dbReference type="KEGG" id="pfla:Pflav_054940"/>
<feature type="transmembrane region" description="Helical" evidence="9">
    <location>
        <begin position="123"/>
        <end position="143"/>
    </location>
</feature>
<keyword evidence="8" id="KW-0902">Two-component regulatory system</keyword>
<dbReference type="GO" id="GO:0016020">
    <property type="term" value="C:membrane"/>
    <property type="evidence" value="ECO:0007669"/>
    <property type="project" value="InterPro"/>
</dbReference>
<evidence type="ECO:0000256" key="7">
    <source>
        <dbReference type="ARBA" id="ARBA00022840"/>
    </source>
</evidence>
<keyword evidence="3" id="KW-0597">Phosphoprotein</keyword>
<keyword evidence="13" id="KW-1185">Reference proteome</keyword>
<dbReference type="GO" id="GO:0000155">
    <property type="term" value="F:phosphorelay sensor kinase activity"/>
    <property type="evidence" value="ECO:0007669"/>
    <property type="project" value="InterPro"/>
</dbReference>
<dbReference type="InterPro" id="IPR003594">
    <property type="entry name" value="HATPase_dom"/>
</dbReference>
<evidence type="ECO:0000256" key="5">
    <source>
        <dbReference type="ARBA" id="ARBA00022741"/>
    </source>
</evidence>
<protein>
    <recommendedName>
        <fullName evidence="2">histidine kinase</fullName>
        <ecNumber evidence="2">2.7.13.3</ecNumber>
    </recommendedName>
</protein>
<proteinExistence type="predicted"/>
<dbReference type="GO" id="GO:0005524">
    <property type="term" value="F:ATP binding"/>
    <property type="evidence" value="ECO:0007669"/>
    <property type="project" value="UniProtKB-KW"/>
</dbReference>
<evidence type="ECO:0000259" key="11">
    <source>
        <dbReference type="Pfam" id="PF07730"/>
    </source>
</evidence>
<dbReference type="Pfam" id="PF02518">
    <property type="entry name" value="HATPase_c"/>
    <property type="match status" value="1"/>
</dbReference>
<dbReference type="Pfam" id="PF07730">
    <property type="entry name" value="HisKA_3"/>
    <property type="match status" value="1"/>
</dbReference>
<feature type="transmembrane region" description="Helical" evidence="9">
    <location>
        <begin position="492"/>
        <end position="513"/>
    </location>
</feature>
<feature type="transmembrane region" description="Helical" evidence="9">
    <location>
        <begin position="520"/>
        <end position="540"/>
    </location>
</feature>
<evidence type="ECO:0000256" key="2">
    <source>
        <dbReference type="ARBA" id="ARBA00012438"/>
    </source>
</evidence>
<evidence type="ECO:0000256" key="3">
    <source>
        <dbReference type="ARBA" id="ARBA00022553"/>
    </source>
</evidence>
<keyword evidence="5" id="KW-0547">Nucleotide-binding</keyword>
<evidence type="ECO:0000256" key="6">
    <source>
        <dbReference type="ARBA" id="ARBA00022777"/>
    </source>
</evidence>
<accession>A0A6F8XZ08</accession>
<feature type="domain" description="Histidine kinase/HSP90-like ATPase" evidence="10">
    <location>
        <begin position="308"/>
        <end position="393"/>
    </location>
</feature>
<feature type="transmembrane region" description="Helical" evidence="9">
    <location>
        <begin position="411"/>
        <end position="430"/>
    </location>
</feature>
<dbReference type="EC" id="2.7.13.3" evidence="2"/>
<keyword evidence="7" id="KW-0067">ATP-binding</keyword>
<sequence>MSYVPGRMPAVDTAAYRRTVMGVLRSWLLPALLAAGQAALWPGIPLLLDRPVDRVEVAAALTATALATIALGWRRKAPVGALAVIIPALTLGLIATPPESLVVLVFADVITLYSVGARRPARVTFAATAVLIVWQAIVGIFLYRDPREYIGNVVIGVVVYLLAAGLGRSRRRWRAARRDAADRLARAESDRRQASVQERQRLARELHDVSAHHLTSIVVTATAAQRLAAKRPELAAEALEFAAHTGRETQSALHRLVAVMRGVELDGGSELGRRIEELVAGFVALGQPVTTRLSVDGVAGPACEAAYGIVREALTNALRHAPGGAVEVALRQRDGSLEVLVTNGVATTPAAASGLGSGRGMEGMRERAASAGGTLEAGPEPDGGWRVRALLPESAASTMENSLRRVRGPRLADIAIALAAATLPVSLMVLPDPTMPRVDTTAAALATMLMAAHALPLLWRRRAPWAVLGGVLATTALWPAVAGFHLLPETALVALAAGIGADLVAVYAVAAYGRPRHLTWLSMLLAAGVQGAGTLLALTLDGWLLGQPVMPTVVAVALALVTVPFLMLATPVWLAGFLARIRREGVVSRERRAVAASTAGAVELAYAERQRIAAGLRAAVLRQAARVTEAAEEGRLDAVLESARAALAAMRDLLGDLRVDPEREPQPTAAAIDTLCRELRAAGRRVELHTPAPAPELPPAVDVSAYRVVETALGAGDDGPARVTLGYGPADLRITVTGVPSATAGPVAAGLRARVAAIGGRMTVDPAGTMDVWLPSRT</sequence>
<evidence type="ECO:0000256" key="9">
    <source>
        <dbReference type="SAM" id="Phobius"/>
    </source>
</evidence>
<name>A0A6F8XZ08_9ACTN</name>
<feature type="domain" description="Signal transduction histidine kinase subgroup 3 dimerisation and phosphoacceptor" evidence="11">
    <location>
        <begin position="198"/>
        <end position="263"/>
    </location>
</feature>
<feature type="transmembrane region" description="Helical" evidence="9">
    <location>
        <begin position="27"/>
        <end position="48"/>
    </location>
</feature>
<evidence type="ECO:0000313" key="13">
    <source>
        <dbReference type="Proteomes" id="UP000502508"/>
    </source>
</evidence>
<keyword evidence="6" id="KW-0418">Kinase</keyword>
<dbReference type="PANTHER" id="PTHR24421:SF10">
    <property type="entry name" value="NITRATE_NITRITE SENSOR PROTEIN NARQ"/>
    <property type="match status" value="1"/>
</dbReference>
<evidence type="ECO:0000259" key="10">
    <source>
        <dbReference type="Pfam" id="PF02518"/>
    </source>
</evidence>
<comment type="catalytic activity">
    <reaction evidence="1">
        <text>ATP + protein L-histidine = ADP + protein N-phospho-L-histidine.</text>
        <dbReference type="EC" id="2.7.13.3"/>
    </reaction>
</comment>
<dbReference type="Gene3D" id="3.30.565.10">
    <property type="entry name" value="Histidine kinase-like ATPase, C-terminal domain"/>
    <property type="match status" value="2"/>
</dbReference>
<dbReference type="SUPFAM" id="SSF55874">
    <property type="entry name" value="ATPase domain of HSP90 chaperone/DNA topoisomerase II/histidine kinase"/>
    <property type="match status" value="1"/>
</dbReference>
<keyword evidence="9" id="KW-0812">Transmembrane</keyword>
<dbReference type="InterPro" id="IPR036890">
    <property type="entry name" value="HATPase_C_sf"/>
</dbReference>
<dbReference type="CDD" id="cd16917">
    <property type="entry name" value="HATPase_UhpB-NarQ-NarX-like"/>
    <property type="match status" value="1"/>
</dbReference>
<reference evidence="12 13" key="2">
    <citation type="submission" date="2020-03" db="EMBL/GenBank/DDBJ databases">
        <authorList>
            <person name="Ichikawa N."/>
            <person name="Kimura A."/>
            <person name="Kitahashi Y."/>
            <person name="Uohara A."/>
        </authorList>
    </citation>
    <scope>NUCLEOTIDE SEQUENCE [LARGE SCALE GENOMIC DNA]</scope>
    <source>
        <strain evidence="12 13">NBRC 107702</strain>
    </source>
</reference>
<dbReference type="PANTHER" id="PTHR24421">
    <property type="entry name" value="NITRATE/NITRITE SENSOR PROTEIN NARX-RELATED"/>
    <property type="match status" value="1"/>
</dbReference>
<feature type="transmembrane region" description="Helical" evidence="9">
    <location>
        <begin position="552"/>
        <end position="579"/>
    </location>
</feature>
<dbReference type="Proteomes" id="UP000502508">
    <property type="component" value="Chromosome"/>
</dbReference>
<dbReference type="AlphaFoldDB" id="A0A6F8XZ08"/>
<evidence type="ECO:0000313" key="12">
    <source>
        <dbReference type="EMBL" id="BCB79084.1"/>
    </source>
</evidence>
<feature type="transmembrane region" description="Helical" evidence="9">
    <location>
        <begin position="466"/>
        <end position="486"/>
    </location>
</feature>
<organism evidence="12 13">
    <name type="scientific">Phytohabitans flavus</name>
    <dbReference type="NCBI Taxonomy" id="1076124"/>
    <lineage>
        <taxon>Bacteria</taxon>
        <taxon>Bacillati</taxon>
        <taxon>Actinomycetota</taxon>
        <taxon>Actinomycetes</taxon>
        <taxon>Micromonosporales</taxon>
        <taxon>Micromonosporaceae</taxon>
    </lineage>
</organism>
<dbReference type="InterPro" id="IPR050482">
    <property type="entry name" value="Sensor_HK_TwoCompSys"/>
</dbReference>